<evidence type="ECO:0000256" key="1">
    <source>
        <dbReference type="ARBA" id="ARBA00022443"/>
    </source>
</evidence>
<reference evidence="5 6" key="1">
    <citation type="journal article" date="2023" name="Sci. Data">
        <title>Genome assembly of the Korean intertidal mud-creeper Batillaria attramentaria.</title>
        <authorList>
            <person name="Patra A.K."/>
            <person name="Ho P.T."/>
            <person name="Jun S."/>
            <person name="Lee S.J."/>
            <person name="Kim Y."/>
            <person name="Won Y.J."/>
        </authorList>
    </citation>
    <scope>NUCLEOTIDE SEQUENCE [LARGE SCALE GENOMIC DNA]</scope>
    <source>
        <strain evidence="5">Wonlab-2016</strain>
    </source>
</reference>
<accession>A0ABD0JSD9</accession>
<keyword evidence="6" id="KW-1185">Reference proteome</keyword>
<dbReference type="Gene3D" id="2.30.30.40">
    <property type="entry name" value="SH3 Domains"/>
    <property type="match status" value="1"/>
</dbReference>
<dbReference type="InterPro" id="IPR001452">
    <property type="entry name" value="SH3_domain"/>
</dbReference>
<name>A0ABD0JSD9_9CAEN</name>
<dbReference type="PROSITE" id="PS50002">
    <property type="entry name" value="SH3"/>
    <property type="match status" value="1"/>
</dbReference>
<dbReference type="AlphaFoldDB" id="A0ABD0JSD9"/>
<dbReference type="SMART" id="SM00326">
    <property type="entry name" value="SH3"/>
    <property type="match status" value="1"/>
</dbReference>
<feature type="compositionally biased region" description="Basic and acidic residues" evidence="3">
    <location>
        <begin position="385"/>
        <end position="398"/>
    </location>
</feature>
<feature type="non-terminal residue" evidence="5">
    <location>
        <position position="672"/>
    </location>
</feature>
<feature type="region of interest" description="Disordered" evidence="3">
    <location>
        <begin position="385"/>
        <end position="412"/>
    </location>
</feature>
<sequence length="672" mass="76037">MSNVINYESSYTWKLNRVQDPTSTFTALPLSHQGLEIHMTSRAIRRNNWYVNAKQRREYNYNQFGSSQYGASQFGGGAGGFIGGAQRTSMMARPSYLPYREREDFEGGSNELLERDVQLLNHCFDDVEKFVARLQQAAEAYKELERRKRERGGKGKKNVSGDGMLGHRARPPPAQDFVDIFQKFKLSFNLLAKLKAHIHDPNAPELVHFLFTPLSLIYEASRDPIHGSMNLGEQAVAPVLTQDAKQLLLNCLTSKEIELWQALGKNWTTSKEDWKGYIPPYVPRFYDGWQPAPTVVDEVVVRPQLETALLSHQEQIRSRAREEQARAAERVVPFPPEEERFRRMEEFESPYERNPRAPTPPHNALGNPAVAGYREYVEQHIDRNMRAQEPHRRPEPMRESPAPQSRLPMGPPDDNVAYLQELRRTGASAYEVLHDRQGKNQKELTVQKGDYLQVLDSSRNWWKVRNYKGETGYCPYTILKEVTGGNVDNGRDLASSVVDQPSVVSSGAPPLANKASRREQGYDPYNPGSGRLSPRGWDPTPGTRDRLDQDTFIPTLSLDEEEDELHAFRPIEPAGYPSKGVMGVRKTQPQDDVTNELKTMMGGGRRGGDMYGAGDYQRDAQRDLQARDSHQHDRRPSASPPSSQGGATPRYISPTSGTEEVTSWLEAKGFSH</sequence>
<evidence type="ECO:0000313" key="6">
    <source>
        <dbReference type="Proteomes" id="UP001519460"/>
    </source>
</evidence>
<feature type="domain" description="SH3" evidence="4">
    <location>
        <begin position="425"/>
        <end position="484"/>
    </location>
</feature>
<evidence type="ECO:0000313" key="5">
    <source>
        <dbReference type="EMBL" id="KAK7477569.1"/>
    </source>
</evidence>
<dbReference type="PANTHER" id="PTHR12287:SF23">
    <property type="entry name" value="AROUSER, ISOFORM A-RELATED"/>
    <property type="match status" value="1"/>
</dbReference>
<feature type="region of interest" description="Disordered" evidence="3">
    <location>
        <begin position="497"/>
        <end position="549"/>
    </location>
</feature>
<dbReference type="InterPro" id="IPR039801">
    <property type="entry name" value="EPS8-like"/>
</dbReference>
<feature type="compositionally biased region" description="Basic residues" evidence="3">
    <location>
        <begin position="148"/>
        <end position="157"/>
    </location>
</feature>
<keyword evidence="1 2" id="KW-0728">SH3 domain</keyword>
<proteinExistence type="predicted"/>
<feature type="region of interest" description="Disordered" evidence="3">
    <location>
        <begin position="145"/>
        <end position="168"/>
    </location>
</feature>
<dbReference type="InterPro" id="IPR055093">
    <property type="entry name" value="EPS8_2nd"/>
</dbReference>
<feature type="region of interest" description="Disordered" evidence="3">
    <location>
        <begin position="573"/>
        <end position="672"/>
    </location>
</feature>
<dbReference type="Pfam" id="PF22975">
    <property type="entry name" value="EPS8_2nd"/>
    <property type="match status" value="1"/>
</dbReference>
<dbReference type="EMBL" id="JACVVK020000346">
    <property type="protein sequence ID" value="KAK7477569.1"/>
    <property type="molecule type" value="Genomic_DNA"/>
</dbReference>
<evidence type="ECO:0000256" key="2">
    <source>
        <dbReference type="PROSITE-ProRule" id="PRU00192"/>
    </source>
</evidence>
<feature type="compositionally biased region" description="Basic and acidic residues" evidence="3">
    <location>
        <begin position="616"/>
        <end position="636"/>
    </location>
</feature>
<comment type="caution">
    <text evidence="5">The sequence shown here is derived from an EMBL/GenBank/DDBJ whole genome shotgun (WGS) entry which is preliminary data.</text>
</comment>
<protein>
    <recommendedName>
        <fullName evidence="4">SH3 domain-containing protein</fullName>
    </recommendedName>
</protein>
<dbReference type="InterPro" id="IPR036028">
    <property type="entry name" value="SH3-like_dom_sf"/>
</dbReference>
<dbReference type="PANTHER" id="PTHR12287">
    <property type="entry name" value="EPIDERMAL GROWTH FACTOR RECEPTOR KINASE SUBSTRATE EPS8-RELATED PROTEIN"/>
    <property type="match status" value="1"/>
</dbReference>
<dbReference type="SUPFAM" id="SSF50044">
    <property type="entry name" value="SH3-domain"/>
    <property type="match status" value="1"/>
</dbReference>
<dbReference type="Proteomes" id="UP001519460">
    <property type="component" value="Unassembled WGS sequence"/>
</dbReference>
<feature type="compositionally biased region" description="Low complexity" evidence="3">
    <location>
        <begin position="497"/>
        <end position="506"/>
    </location>
</feature>
<feature type="compositionally biased region" description="Gly residues" evidence="3">
    <location>
        <begin position="601"/>
        <end position="611"/>
    </location>
</feature>
<dbReference type="Pfam" id="PF00018">
    <property type="entry name" value="SH3_1"/>
    <property type="match status" value="1"/>
</dbReference>
<gene>
    <name evidence="5" type="ORF">BaRGS_00031174</name>
</gene>
<evidence type="ECO:0000259" key="4">
    <source>
        <dbReference type="PROSITE" id="PS50002"/>
    </source>
</evidence>
<organism evidence="5 6">
    <name type="scientific">Batillaria attramentaria</name>
    <dbReference type="NCBI Taxonomy" id="370345"/>
    <lineage>
        <taxon>Eukaryota</taxon>
        <taxon>Metazoa</taxon>
        <taxon>Spiralia</taxon>
        <taxon>Lophotrochozoa</taxon>
        <taxon>Mollusca</taxon>
        <taxon>Gastropoda</taxon>
        <taxon>Caenogastropoda</taxon>
        <taxon>Sorbeoconcha</taxon>
        <taxon>Cerithioidea</taxon>
        <taxon>Batillariidae</taxon>
        <taxon>Batillaria</taxon>
    </lineage>
</organism>
<evidence type="ECO:0000256" key="3">
    <source>
        <dbReference type="SAM" id="MobiDB-lite"/>
    </source>
</evidence>